<keyword evidence="3 5" id="KW-0808">Transferase</keyword>
<reference evidence="7 8" key="1">
    <citation type="submission" date="2019-04" db="EMBL/GenBank/DDBJ databases">
        <title>Streptomyces oryziradicis sp. nov., a novel actinomycete isolated from rhizosphere soil of rice (Oryza sativa L.).</title>
        <authorList>
            <person name="Li C."/>
        </authorList>
    </citation>
    <scope>NUCLEOTIDE SEQUENCE [LARGE SCALE GENOMIC DNA]</scope>
    <source>
        <strain evidence="7 8">NEAU-C40</strain>
    </source>
</reference>
<comment type="caution">
    <text evidence="7">The sequence shown here is derived from an EMBL/GenBank/DDBJ whole genome shotgun (WGS) entry which is preliminary data.</text>
</comment>
<evidence type="ECO:0000256" key="5">
    <source>
        <dbReference type="HAMAP-Rule" id="MF_00560"/>
    </source>
</evidence>
<dbReference type="Proteomes" id="UP000305778">
    <property type="component" value="Unassembled WGS sequence"/>
</dbReference>
<proteinExistence type="inferred from homology"/>
<evidence type="ECO:0000256" key="4">
    <source>
        <dbReference type="ARBA" id="ARBA00022691"/>
    </source>
</evidence>
<dbReference type="HAMAP" id="MF_00560">
    <property type="entry name" value="Tran_acon_Me_trans"/>
    <property type="match status" value="1"/>
</dbReference>
<dbReference type="NCBIfam" id="NF010703">
    <property type="entry name" value="PRK14103.1"/>
    <property type="match status" value="1"/>
</dbReference>
<dbReference type="GO" id="GO:0030798">
    <property type="term" value="F:trans-aconitate 2-methyltransferase activity"/>
    <property type="evidence" value="ECO:0007669"/>
    <property type="project" value="UniProtKB-UniRule"/>
</dbReference>
<dbReference type="SUPFAM" id="SSF53335">
    <property type="entry name" value="S-adenosyl-L-methionine-dependent methyltransferases"/>
    <property type="match status" value="1"/>
</dbReference>
<dbReference type="EMBL" id="SUMC01000017">
    <property type="protein sequence ID" value="TKA10002.1"/>
    <property type="molecule type" value="Genomic_DNA"/>
</dbReference>
<evidence type="ECO:0000256" key="1">
    <source>
        <dbReference type="ARBA" id="ARBA00022490"/>
    </source>
</evidence>
<dbReference type="GO" id="GO:0017000">
    <property type="term" value="P:antibiotic biosynthetic process"/>
    <property type="evidence" value="ECO:0007669"/>
    <property type="project" value="UniProtKB-ARBA"/>
</dbReference>
<dbReference type="EC" id="2.1.1.144" evidence="5"/>
<dbReference type="InterPro" id="IPR041698">
    <property type="entry name" value="Methyltransf_25"/>
</dbReference>
<dbReference type="Gene3D" id="1.10.150.290">
    <property type="entry name" value="S-adenosyl-L-methionine-dependent methyltransferases"/>
    <property type="match status" value="1"/>
</dbReference>
<comment type="catalytic activity">
    <reaction evidence="5">
        <text>trans-aconitate + S-adenosyl-L-methionine = (E)-3-(methoxycarbonyl)pent-2-enedioate + S-adenosyl-L-homocysteine</text>
        <dbReference type="Rhea" id="RHEA:14969"/>
        <dbReference type="ChEBI" id="CHEBI:15708"/>
        <dbReference type="ChEBI" id="CHEBI:57470"/>
        <dbReference type="ChEBI" id="CHEBI:57856"/>
        <dbReference type="ChEBI" id="CHEBI:59789"/>
        <dbReference type="EC" id="2.1.1.144"/>
    </reaction>
</comment>
<dbReference type="RefSeq" id="WP_136725083.1">
    <property type="nucleotide sequence ID" value="NZ_JAOPYF010000405.1"/>
</dbReference>
<evidence type="ECO:0000313" key="7">
    <source>
        <dbReference type="EMBL" id="TKA10002.1"/>
    </source>
</evidence>
<evidence type="ECO:0000259" key="6">
    <source>
        <dbReference type="Pfam" id="PF13649"/>
    </source>
</evidence>
<dbReference type="PANTHER" id="PTHR43861:SF1">
    <property type="entry name" value="TRANS-ACONITATE 2-METHYLTRANSFERASE"/>
    <property type="match status" value="1"/>
</dbReference>
<dbReference type="Pfam" id="PF13649">
    <property type="entry name" value="Methyltransf_25"/>
    <property type="match status" value="1"/>
</dbReference>
<gene>
    <name evidence="5" type="primary">tam</name>
    <name evidence="7" type="ORF">FCI23_18870</name>
</gene>
<evidence type="ECO:0000256" key="3">
    <source>
        <dbReference type="ARBA" id="ARBA00022679"/>
    </source>
</evidence>
<name>A0A4U0SK32_9ACTN</name>
<dbReference type="CDD" id="cd02440">
    <property type="entry name" value="AdoMet_MTases"/>
    <property type="match status" value="1"/>
</dbReference>
<dbReference type="GO" id="GO:0032259">
    <property type="term" value="P:methylation"/>
    <property type="evidence" value="ECO:0007669"/>
    <property type="project" value="UniProtKB-KW"/>
</dbReference>
<sequence length="274" mass="30553">MATQKPTWDPDQYLRHATHRTRPFLDLIARIPELPTTPPRIADIGCGPGNVTLLLTHRWPDAHITGYDNSREMLDSAQAYAGSTPGGGTLDFQHADAAHWHPHHSYDLIVSNAALHWVPGHADRFPDWTDHLTPGGTLAFQVPGNFTAPSHTLLRDLCDAPQWRDRLADPASRPASVLEPEAYLERLTGLGLHVDAWETTYMQLLHGDDPVLEWTKGTALRPALTALADDPAARDEFLTQYRDLLRKAYPPTPHGTVFPFRRLFVIARKAQSPA</sequence>
<dbReference type="AlphaFoldDB" id="A0A4U0SK32"/>
<protein>
    <recommendedName>
        <fullName evidence="5">Trans-aconitate 2-methyltransferase</fullName>
        <ecNumber evidence="5">2.1.1.144</ecNumber>
    </recommendedName>
</protein>
<evidence type="ECO:0000313" key="8">
    <source>
        <dbReference type="Proteomes" id="UP000305778"/>
    </source>
</evidence>
<dbReference type="Gene3D" id="3.40.50.150">
    <property type="entry name" value="Vaccinia Virus protein VP39"/>
    <property type="match status" value="1"/>
</dbReference>
<dbReference type="InterPro" id="IPR023149">
    <property type="entry name" value="Trans_acon_MeTrfase_C"/>
</dbReference>
<dbReference type="InterPro" id="IPR029063">
    <property type="entry name" value="SAM-dependent_MTases_sf"/>
</dbReference>
<dbReference type="PANTHER" id="PTHR43861">
    <property type="entry name" value="TRANS-ACONITATE 2-METHYLTRANSFERASE-RELATED"/>
    <property type="match status" value="1"/>
</dbReference>
<feature type="domain" description="Methyltransferase" evidence="6">
    <location>
        <begin position="41"/>
        <end position="136"/>
    </location>
</feature>
<keyword evidence="2 5" id="KW-0489">Methyltransferase</keyword>
<organism evidence="7 8">
    <name type="scientific">Actinacidiphila oryziradicis</name>
    <dbReference type="NCBI Taxonomy" id="2571141"/>
    <lineage>
        <taxon>Bacteria</taxon>
        <taxon>Bacillati</taxon>
        <taxon>Actinomycetota</taxon>
        <taxon>Actinomycetes</taxon>
        <taxon>Kitasatosporales</taxon>
        <taxon>Streptomycetaceae</taxon>
        <taxon>Actinacidiphila</taxon>
    </lineage>
</organism>
<dbReference type="InterPro" id="IPR023506">
    <property type="entry name" value="Trans-aconitate_MeTrfase"/>
</dbReference>
<evidence type="ECO:0000256" key="2">
    <source>
        <dbReference type="ARBA" id="ARBA00022603"/>
    </source>
</evidence>
<dbReference type="OrthoDB" id="9795085at2"/>
<keyword evidence="8" id="KW-1185">Reference proteome</keyword>
<keyword evidence="1 5" id="KW-0963">Cytoplasm</keyword>
<dbReference type="GO" id="GO:0005737">
    <property type="term" value="C:cytoplasm"/>
    <property type="evidence" value="ECO:0007669"/>
    <property type="project" value="UniProtKB-SubCell"/>
</dbReference>
<comment type="similarity">
    <text evidence="5">Belongs to the methyltransferase superfamily. Tam family.</text>
</comment>
<comment type="function">
    <text evidence="5">Catalyzes the S-adenosylmethionine monomethyl esterification of trans-aconitate.</text>
</comment>
<accession>A0A4U0SK32</accession>
<comment type="subcellular location">
    <subcellularLocation>
        <location evidence="5">Cytoplasm</location>
    </subcellularLocation>
</comment>
<keyword evidence="4 5" id="KW-0949">S-adenosyl-L-methionine</keyword>